<evidence type="ECO:0000313" key="2">
    <source>
        <dbReference type="EMBL" id="MFC3712605.1"/>
    </source>
</evidence>
<accession>A0ABV7X8Z2</accession>
<dbReference type="RefSeq" id="WP_380859823.1">
    <property type="nucleotide sequence ID" value="NZ_JBHRXV010000006.1"/>
</dbReference>
<organism evidence="2 3">
    <name type="scientific">Sphingoaurantiacus capsulatus</name>
    <dbReference type="NCBI Taxonomy" id="1771310"/>
    <lineage>
        <taxon>Bacteria</taxon>
        <taxon>Pseudomonadati</taxon>
        <taxon>Pseudomonadota</taxon>
        <taxon>Alphaproteobacteria</taxon>
        <taxon>Sphingomonadales</taxon>
        <taxon>Sphingosinicellaceae</taxon>
        <taxon>Sphingoaurantiacus</taxon>
    </lineage>
</organism>
<dbReference type="EMBL" id="JBHRXV010000006">
    <property type="protein sequence ID" value="MFC3712605.1"/>
    <property type="molecule type" value="Genomic_DNA"/>
</dbReference>
<dbReference type="InterPro" id="IPR002156">
    <property type="entry name" value="RNaseH_domain"/>
</dbReference>
<dbReference type="SUPFAM" id="SSF53098">
    <property type="entry name" value="Ribonuclease H-like"/>
    <property type="match status" value="1"/>
</dbReference>
<dbReference type="Pfam" id="PF13456">
    <property type="entry name" value="RVT_3"/>
    <property type="match status" value="1"/>
</dbReference>
<dbReference type="InterPro" id="IPR012337">
    <property type="entry name" value="RNaseH-like_sf"/>
</dbReference>
<feature type="domain" description="RNase H type-1" evidence="1">
    <location>
        <begin position="41"/>
        <end position="113"/>
    </location>
</feature>
<dbReference type="Gene3D" id="3.30.420.10">
    <property type="entry name" value="Ribonuclease H-like superfamily/Ribonuclease H"/>
    <property type="match status" value="1"/>
</dbReference>
<sequence length="125" mass="13530">MATRTKVYFDGGARPNPGKIEVAVFAKGQATIRRDLGTGGNGDAEWLALIEGLIVAQGLGLEDFVLLGDASNVVAKANGKMKCRDADAPYLERFRALAGETVPRVRYIKRFQNLAGIALQQTHDR</sequence>
<keyword evidence="3" id="KW-1185">Reference proteome</keyword>
<dbReference type="InterPro" id="IPR036397">
    <property type="entry name" value="RNaseH_sf"/>
</dbReference>
<name>A0ABV7X8Z2_9SPHN</name>
<comment type="caution">
    <text evidence="2">The sequence shown here is derived from an EMBL/GenBank/DDBJ whole genome shotgun (WGS) entry which is preliminary data.</text>
</comment>
<evidence type="ECO:0000313" key="3">
    <source>
        <dbReference type="Proteomes" id="UP001595615"/>
    </source>
</evidence>
<protein>
    <submittedName>
        <fullName evidence="2">Reverse transcriptase-like protein</fullName>
    </submittedName>
</protein>
<reference evidence="3" key="1">
    <citation type="journal article" date="2019" name="Int. J. Syst. Evol. Microbiol.">
        <title>The Global Catalogue of Microorganisms (GCM) 10K type strain sequencing project: providing services to taxonomists for standard genome sequencing and annotation.</title>
        <authorList>
            <consortium name="The Broad Institute Genomics Platform"/>
            <consortium name="The Broad Institute Genome Sequencing Center for Infectious Disease"/>
            <person name="Wu L."/>
            <person name="Ma J."/>
        </authorList>
    </citation>
    <scope>NUCLEOTIDE SEQUENCE [LARGE SCALE GENOMIC DNA]</scope>
    <source>
        <strain evidence="3">KCTC 42644</strain>
    </source>
</reference>
<dbReference type="Proteomes" id="UP001595615">
    <property type="component" value="Unassembled WGS sequence"/>
</dbReference>
<gene>
    <name evidence="2" type="ORF">ACFOMD_08490</name>
</gene>
<proteinExistence type="predicted"/>
<evidence type="ECO:0000259" key="1">
    <source>
        <dbReference type="Pfam" id="PF13456"/>
    </source>
</evidence>